<feature type="transmembrane region" description="Helical" evidence="1">
    <location>
        <begin position="510"/>
        <end position="534"/>
    </location>
</feature>
<dbReference type="SUPFAM" id="SSF82866">
    <property type="entry name" value="Multidrug efflux transporter AcrB transmembrane domain"/>
    <property type="match status" value="2"/>
</dbReference>
<dbReference type="AlphaFoldDB" id="A0A1G7M3T4"/>
<dbReference type="Proteomes" id="UP000199045">
    <property type="component" value="Unassembled WGS sequence"/>
</dbReference>
<dbReference type="InterPro" id="IPR027463">
    <property type="entry name" value="AcrB_DN_DC_subdom"/>
</dbReference>
<dbReference type="Gene3D" id="3.30.70.1430">
    <property type="entry name" value="Multidrug efflux transporter AcrB pore domain"/>
    <property type="match status" value="1"/>
</dbReference>
<dbReference type="OrthoDB" id="9760604at2"/>
<dbReference type="Gene3D" id="1.20.1640.10">
    <property type="entry name" value="Multidrug efflux transporter AcrB transmembrane domain"/>
    <property type="match status" value="2"/>
</dbReference>
<gene>
    <name evidence="2" type="ORF">SAMN04488121_102283</name>
</gene>
<sequence>MSWFKNKFKRSPEWITEEERLKVIEQSSKQVSRGVFFATIIIITSFLPVFMLTGQEGKLFHPLAFTKTFIMIVDALLVITLAPVLISFFMKGKFRSDHDNPVNRILERIYEPIINTVLKWRKTTIAINVIALVITIPLLKSLGSEFMPPLDEQSILFMPVTLPDISNAEAKRILQVQDRIIKSVPEVDKVLGKAGRASTATDNSPISMIETIIMLKPKSQWRTGKTKKDIINELDAKLQIPGVVNGWTQPIINRINMLATGIRTDVGVKIYGQQLDTIAVVSERVKKALEGTPGIMDLYVEPVTGGKYLSIDVRRADLARYGLSVDDVNQTVETALGGAPVGNTIEGRQRFSISVRLAQDYRNSVERIKRIPMMSATMGEVPLSSVADVQFTDGPPMISSENAMLRGAVLFNVRGRDLGSTVKDAIHKMSEAKGILPAGYYLEWSGQYENLIRGQQTLMWIAPIVLLIIFFSLYFAFRSVREAFLSLITVPFALIGGAYMIYFWGVNLSVAVAVGFIALFGIAVETGIVMVIYLNDAMQQLIKEKGNSSETITKEDLRQHVIYGAAKRLRPKLMTVCVSLFGLVPVLWATGVGTDVMKPIVLPMIGGVLTSSTHILLVTPLIFLMTKEYELRKYGKLEIHEVHH</sequence>
<proteinExistence type="predicted"/>
<feature type="transmembrane region" description="Helical" evidence="1">
    <location>
        <begin position="35"/>
        <end position="54"/>
    </location>
</feature>
<reference evidence="3" key="1">
    <citation type="submission" date="2016-10" db="EMBL/GenBank/DDBJ databases">
        <authorList>
            <person name="Varghese N."/>
            <person name="Submissions S."/>
        </authorList>
    </citation>
    <scope>NUCLEOTIDE SEQUENCE [LARGE SCALE GENOMIC DNA]</scope>
    <source>
        <strain evidence="3">DSM 527</strain>
    </source>
</reference>
<evidence type="ECO:0000313" key="3">
    <source>
        <dbReference type="Proteomes" id="UP000199045"/>
    </source>
</evidence>
<dbReference type="Gene3D" id="3.30.2090.10">
    <property type="entry name" value="Multidrug efflux transporter AcrB TolC docking domain, DN and DC subdomains"/>
    <property type="match status" value="1"/>
</dbReference>
<dbReference type="EMBL" id="FNBN01000002">
    <property type="protein sequence ID" value="SDF56445.1"/>
    <property type="molecule type" value="Genomic_DNA"/>
</dbReference>
<protein>
    <submittedName>
        <fullName evidence="2">Cu(I)/Ag(I) efflux system membrane protein CusA/SilA</fullName>
    </submittedName>
</protein>
<dbReference type="RefSeq" id="WP_089830519.1">
    <property type="nucleotide sequence ID" value="NZ_FNBN01000002.1"/>
</dbReference>
<dbReference type="PANTHER" id="PTHR32063">
    <property type="match status" value="1"/>
</dbReference>
<feature type="transmembrane region" description="Helical" evidence="1">
    <location>
        <begin position="573"/>
        <end position="594"/>
    </location>
</feature>
<accession>A0A1G7M3T4</accession>
<keyword evidence="1" id="KW-1133">Transmembrane helix</keyword>
<keyword evidence="1" id="KW-0472">Membrane</keyword>
<feature type="transmembrane region" description="Helical" evidence="1">
    <location>
        <begin position="484"/>
        <end position="504"/>
    </location>
</feature>
<dbReference type="SUPFAM" id="SSF82714">
    <property type="entry name" value="Multidrug efflux transporter AcrB TolC docking domain, DN and DC subdomains"/>
    <property type="match status" value="1"/>
</dbReference>
<evidence type="ECO:0000256" key="1">
    <source>
        <dbReference type="SAM" id="Phobius"/>
    </source>
</evidence>
<feature type="transmembrane region" description="Helical" evidence="1">
    <location>
        <begin position="125"/>
        <end position="143"/>
    </location>
</feature>
<dbReference type="Gene3D" id="3.30.70.1440">
    <property type="entry name" value="Multidrug efflux transporter AcrB pore domain"/>
    <property type="match status" value="1"/>
</dbReference>
<dbReference type="Pfam" id="PF00873">
    <property type="entry name" value="ACR_tran"/>
    <property type="match status" value="1"/>
</dbReference>
<feature type="transmembrane region" description="Helical" evidence="1">
    <location>
        <begin position="458"/>
        <end position="477"/>
    </location>
</feature>
<dbReference type="InterPro" id="IPR001036">
    <property type="entry name" value="Acrflvin-R"/>
</dbReference>
<dbReference type="PRINTS" id="PR00702">
    <property type="entry name" value="ACRIFLAVINRP"/>
</dbReference>
<dbReference type="GO" id="GO:0005886">
    <property type="term" value="C:plasma membrane"/>
    <property type="evidence" value="ECO:0007669"/>
    <property type="project" value="TreeGrafter"/>
</dbReference>
<dbReference type="GO" id="GO:0042910">
    <property type="term" value="F:xenobiotic transmembrane transporter activity"/>
    <property type="evidence" value="ECO:0007669"/>
    <property type="project" value="TreeGrafter"/>
</dbReference>
<dbReference type="STRING" id="104663.SAMN04488121_102283"/>
<dbReference type="PANTHER" id="PTHR32063:SF19">
    <property type="entry name" value="CATION EFFLUX SYSTEM PROTEIN CUSA"/>
    <property type="match status" value="1"/>
</dbReference>
<keyword evidence="1" id="KW-0812">Transmembrane</keyword>
<feature type="transmembrane region" description="Helical" evidence="1">
    <location>
        <begin position="600"/>
        <end position="624"/>
    </location>
</feature>
<organism evidence="2 3">
    <name type="scientific">Chitinophaga filiformis</name>
    <name type="common">Myxococcus filiformis</name>
    <name type="synonym">Flexibacter filiformis</name>
    <dbReference type="NCBI Taxonomy" id="104663"/>
    <lineage>
        <taxon>Bacteria</taxon>
        <taxon>Pseudomonadati</taxon>
        <taxon>Bacteroidota</taxon>
        <taxon>Chitinophagia</taxon>
        <taxon>Chitinophagales</taxon>
        <taxon>Chitinophagaceae</taxon>
        <taxon>Chitinophaga</taxon>
    </lineage>
</organism>
<name>A0A1G7M3T4_CHIFI</name>
<feature type="transmembrane region" description="Helical" evidence="1">
    <location>
        <begin position="69"/>
        <end position="90"/>
    </location>
</feature>
<evidence type="ECO:0000313" key="2">
    <source>
        <dbReference type="EMBL" id="SDF56445.1"/>
    </source>
</evidence>